<reference evidence="5" key="1">
    <citation type="journal article" date="2023" name="Commun. Biol.">
        <title>Genome analysis of Parmales, the sister group of diatoms, reveals the evolutionary specialization of diatoms from phago-mixotrophs to photoautotrophs.</title>
        <authorList>
            <person name="Ban H."/>
            <person name="Sato S."/>
            <person name="Yoshikawa S."/>
            <person name="Yamada K."/>
            <person name="Nakamura Y."/>
            <person name="Ichinomiya M."/>
            <person name="Sato N."/>
            <person name="Blanc-Mathieu R."/>
            <person name="Endo H."/>
            <person name="Kuwata A."/>
            <person name="Ogata H."/>
        </authorList>
    </citation>
    <scope>NUCLEOTIDE SEQUENCE [LARGE SCALE GENOMIC DNA]</scope>
</reference>
<dbReference type="AlphaFoldDB" id="A0A9W7LG17"/>
<dbReference type="GO" id="GO:0008270">
    <property type="term" value="F:zinc ion binding"/>
    <property type="evidence" value="ECO:0007669"/>
    <property type="project" value="InterPro"/>
</dbReference>
<dbReference type="PANTHER" id="PTHR15835:SF6">
    <property type="entry name" value="ZINC FINGER C3HC-TYPE PROTEIN 1"/>
    <property type="match status" value="1"/>
</dbReference>
<protein>
    <recommendedName>
        <fullName evidence="3">C3HC-type domain-containing protein</fullName>
    </recommendedName>
</protein>
<evidence type="ECO:0000256" key="2">
    <source>
        <dbReference type="ARBA" id="ARBA00023242"/>
    </source>
</evidence>
<comment type="subcellular location">
    <subcellularLocation>
        <location evidence="1">Nucleus</location>
    </subcellularLocation>
</comment>
<organism evidence="4 5">
    <name type="scientific">Triparma columacea</name>
    <dbReference type="NCBI Taxonomy" id="722753"/>
    <lineage>
        <taxon>Eukaryota</taxon>
        <taxon>Sar</taxon>
        <taxon>Stramenopiles</taxon>
        <taxon>Ochrophyta</taxon>
        <taxon>Bolidophyceae</taxon>
        <taxon>Parmales</taxon>
        <taxon>Triparmaceae</taxon>
        <taxon>Triparma</taxon>
    </lineage>
</organism>
<dbReference type="EMBL" id="BRYA01000413">
    <property type="protein sequence ID" value="GMI48626.1"/>
    <property type="molecule type" value="Genomic_DNA"/>
</dbReference>
<proteinExistence type="predicted"/>
<evidence type="ECO:0000259" key="3">
    <source>
        <dbReference type="Pfam" id="PF07967"/>
    </source>
</evidence>
<dbReference type="GO" id="GO:0005634">
    <property type="term" value="C:nucleus"/>
    <property type="evidence" value="ECO:0007669"/>
    <property type="project" value="UniProtKB-SubCell"/>
</dbReference>
<gene>
    <name evidence="4" type="ORF">TrCOL_g7751</name>
</gene>
<dbReference type="Proteomes" id="UP001165065">
    <property type="component" value="Unassembled WGS sequence"/>
</dbReference>
<evidence type="ECO:0000313" key="4">
    <source>
        <dbReference type="EMBL" id="GMI48626.1"/>
    </source>
</evidence>
<dbReference type="PANTHER" id="PTHR15835">
    <property type="entry name" value="NUCLEAR-INTERACTING PARTNER OF ALK"/>
    <property type="match status" value="1"/>
</dbReference>
<keyword evidence="5" id="KW-1185">Reference proteome</keyword>
<sequence>MAAELLEKTLRTFPSISSGTTRLDYVNRLRSYKPSLYFAKPSGLGPECAARWGYSCTGVDEISCSECGAQVCVRIDDTLGEDEAQKVAEALKGRLREAHEEFCRHRWNPAPETYLSYPPTNATWGEIEGRCQALDSVFDEGVKVDCGEEVDGSVGEWRGYNEGVVGAACCNWRVDEEEEERLYCDCCGATVPVPKAGEGEVFMALEGHRYYCPVAKGGLAMSVASVRGERGEKRRRCEEGGEGEGERETALERANKLLRMLNG</sequence>
<dbReference type="Pfam" id="PF07967">
    <property type="entry name" value="zf-C3HC"/>
    <property type="match status" value="1"/>
</dbReference>
<evidence type="ECO:0000313" key="5">
    <source>
        <dbReference type="Proteomes" id="UP001165065"/>
    </source>
</evidence>
<dbReference type="OrthoDB" id="47511at2759"/>
<comment type="caution">
    <text evidence="4">The sequence shown here is derived from an EMBL/GenBank/DDBJ whole genome shotgun (WGS) entry which is preliminary data.</text>
</comment>
<accession>A0A9W7LG17</accession>
<name>A0A9W7LG17_9STRA</name>
<dbReference type="InterPro" id="IPR012935">
    <property type="entry name" value="NuBaID_N"/>
</dbReference>
<keyword evidence="2" id="KW-0539">Nucleus</keyword>
<feature type="domain" description="C3HC-type" evidence="3">
    <location>
        <begin position="22"/>
        <end position="136"/>
    </location>
</feature>
<evidence type="ECO:0000256" key="1">
    <source>
        <dbReference type="ARBA" id="ARBA00004123"/>
    </source>
</evidence>